<dbReference type="InterPro" id="IPR051271">
    <property type="entry name" value="2C-system_Tx_regulators"/>
</dbReference>
<evidence type="ECO:0000259" key="2">
    <source>
        <dbReference type="PROSITE" id="PS50110"/>
    </source>
</evidence>
<gene>
    <name evidence="3" type="primary">dcuR_1</name>
    <name evidence="3" type="ORF">NCTC12993_05330</name>
</gene>
<dbReference type="GO" id="GO:0000156">
    <property type="term" value="F:phosphorelay response regulator activity"/>
    <property type="evidence" value="ECO:0007669"/>
    <property type="project" value="TreeGrafter"/>
</dbReference>
<dbReference type="InterPro" id="IPR011006">
    <property type="entry name" value="CheY-like_superfamily"/>
</dbReference>
<name>A0A485BVZ2_KLUCR</name>
<dbReference type="PANTHER" id="PTHR45526">
    <property type="entry name" value="TRANSCRIPTIONAL REGULATORY PROTEIN DPIA"/>
    <property type="match status" value="1"/>
</dbReference>
<proteinExistence type="predicted"/>
<protein>
    <submittedName>
        <fullName evidence="3">Transcriptional regulatory protein dcuR</fullName>
    </submittedName>
</protein>
<reference evidence="3 4" key="1">
    <citation type="submission" date="2019-03" db="EMBL/GenBank/DDBJ databases">
        <authorList>
            <consortium name="Pathogen Informatics"/>
        </authorList>
    </citation>
    <scope>NUCLEOTIDE SEQUENCE [LARGE SCALE GENOMIC DNA]</scope>
    <source>
        <strain evidence="3 4">NCTC12993</strain>
    </source>
</reference>
<organism evidence="3 4">
    <name type="scientific">Kluyvera cryocrescens</name>
    <name type="common">Kluyvera citrophila</name>
    <dbReference type="NCBI Taxonomy" id="580"/>
    <lineage>
        <taxon>Bacteria</taxon>
        <taxon>Pseudomonadati</taxon>
        <taxon>Pseudomonadota</taxon>
        <taxon>Gammaproteobacteria</taxon>
        <taxon>Enterobacterales</taxon>
        <taxon>Enterobacteriaceae</taxon>
        <taxon>Kluyvera</taxon>
    </lineage>
</organism>
<dbReference type="SUPFAM" id="SSF52172">
    <property type="entry name" value="CheY-like"/>
    <property type="match status" value="1"/>
</dbReference>
<dbReference type="EMBL" id="CAADJD010000023">
    <property type="protein sequence ID" value="VFS75972.1"/>
    <property type="molecule type" value="Genomic_DNA"/>
</dbReference>
<keyword evidence="4" id="KW-1185">Reference proteome</keyword>
<evidence type="ECO:0000313" key="3">
    <source>
        <dbReference type="EMBL" id="VFS75972.1"/>
    </source>
</evidence>
<evidence type="ECO:0000313" key="4">
    <source>
        <dbReference type="Proteomes" id="UP000401081"/>
    </source>
</evidence>
<accession>A0A485BVZ2</accession>
<sequence>MINVLIVDDDAMVADLNRCYIERVDGFVCIGIASTLQQAKDKVLDRGPAYRPDPVGCVYAAG</sequence>
<dbReference type="AlphaFoldDB" id="A0A485BVZ2"/>
<dbReference type="Proteomes" id="UP000401081">
    <property type="component" value="Unassembled WGS sequence"/>
</dbReference>
<comment type="caution">
    <text evidence="1">Lacks conserved residue(s) required for the propagation of feature annotation.</text>
</comment>
<dbReference type="InterPro" id="IPR001789">
    <property type="entry name" value="Sig_transdc_resp-reg_receiver"/>
</dbReference>
<feature type="domain" description="Response regulatory" evidence="2">
    <location>
        <begin position="3"/>
        <end position="62"/>
    </location>
</feature>
<evidence type="ECO:0000256" key="1">
    <source>
        <dbReference type="PROSITE-ProRule" id="PRU00169"/>
    </source>
</evidence>
<dbReference type="PANTHER" id="PTHR45526:SF1">
    <property type="entry name" value="TRANSCRIPTIONAL REGULATORY PROTEIN DCUR-RELATED"/>
    <property type="match status" value="1"/>
</dbReference>
<dbReference type="Gene3D" id="3.40.50.2300">
    <property type="match status" value="1"/>
</dbReference>
<dbReference type="PROSITE" id="PS50110">
    <property type="entry name" value="RESPONSE_REGULATORY"/>
    <property type="match status" value="1"/>
</dbReference>